<protein>
    <submittedName>
        <fullName evidence="1">Uncharacterized protein</fullName>
    </submittedName>
</protein>
<dbReference type="AlphaFoldDB" id="M3HN62"/>
<keyword evidence="2" id="KW-1185">Reference proteome</keyword>
<comment type="caution">
    <text evidence="1">The sequence shown here is derived from an EMBL/GenBank/DDBJ whole genome shotgun (WGS) entry which is preliminary data.</text>
</comment>
<gene>
    <name evidence="1" type="ORF">G210_0447</name>
</gene>
<dbReference type="Proteomes" id="UP000011777">
    <property type="component" value="Unassembled WGS sequence"/>
</dbReference>
<proteinExistence type="predicted"/>
<reference evidence="1 2" key="1">
    <citation type="submission" date="2013-02" db="EMBL/GenBank/DDBJ databases">
        <title>Genome sequence of Candida maltosa Xu316, a potential industrial strain for xylitol and ethanol production.</title>
        <authorList>
            <person name="Yu J."/>
            <person name="Wang Q."/>
            <person name="Geng X."/>
            <person name="Bao W."/>
            <person name="He P."/>
            <person name="Cai J."/>
        </authorList>
    </citation>
    <scope>NUCLEOTIDE SEQUENCE [LARGE SCALE GENOMIC DNA]</scope>
    <source>
        <strain evidence="2">Xu316</strain>
    </source>
</reference>
<accession>M3HN62</accession>
<name>M3HN62_CANMX</name>
<evidence type="ECO:0000313" key="1">
    <source>
        <dbReference type="EMBL" id="EMG48912.1"/>
    </source>
</evidence>
<dbReference type="EMBL" id="AOGT01000901">
    <property type="protein sequence ID" value="EMG48912.1"/>
    <property type="molecule type" value="Genomic_DNA"/>
</dbReference>
<evidence type="ECO:0000313" key="2">
    <source>
        <dbReference type="Proteomes" id="UP000011777"/>
    </source>
</evidence>
<sequence>MKYKNLGDEKAELNCRRNGFMNFFLVELFIQVQKQEKKKKFMKDKIPRNI</sequence>
<organism evidence="1 2">
    <name type="scientific">Candida maltosa (strain Xu316)</name>
    <name type="common">Yeast</name>
    <dbReference type="NCBI Taxonomy" id="1245528"/>
    <lineage>
        <taxon>Eukaryota</taxon>
        <taxon>Fungi</taxon>
        <taxon>Dikarya</taxon>
        <taxon>Ascomycota</taxon>
        <taxon>Saccharomycotina</taxon>
        <taxon>Pichiomycetes</taxon>
        <taxon>Debaryomycetaceae</taxon>
        <taxon>Candida/Lodderomyces clade</taxon>
        <taxon>Candida</taxon>
    </lineage>
</organism>
<dbReference type="HOGENOM" id="CLU_3124894_0_0_1"/>